<dbReference type="SUPFAM" id="SSF101898">
    <property type="entry name" value="NHL repeat"/>
    <property type="match status" value="1"/>
</dbReference>
<keyword evidence="1" id="KW-0677">Repeat</keyword>
<reference evidence="5" key="1">
    <citation type="journal article" date="2019" name="bioRxiv">
        <title>The Genome of the Zebra Mussel, Dreissena polymorpha: A Resource for Invasive Species Research.</title>
        <authorList>
            <person name="McCartney M.A."/>
            <person name="Auch B."/>
            <person name="Kono T."/>
            <person name="Mallez S."/>
            <person name="Zhang Y."/>
            <person name="Obille A."/>
            <person name="Becker A."/>
            <person name="Abrahante J.E."/>
            <person name="Garbe J."/>
            <person name="Badalamenti J.P."/>
            <person name="Herman A."/>
            <person name="Mangelson H."/>
            <person name="Liachko I."/>
            <person name="Sullivan S."/>
            <person name="Sone E.D."/>
            <person name="Koren S."/>
            <person name="Silverstein K.A.T."/>
            <person name="Beckman K.B."/>
            <person name="Gohl D.M."/>
        </authorList>
    </citation>
    <scope>NUCLEOTIDE SEQUENCE</scope>
    <source>
        <strain evidence="5">Duluth1</strain>
        <tissue evidence="5">Whole animal</tissue>
    </source>
</reference>
<evidence type="ECO:0000256" key="3">
    <source>
        <dbReference type="PROSITE-ProRule" id="PRU00504"/>
    </source>
</evidence>
<evidence type="ECO:0000313" key="5">
    <source>
        <dbReference type="EMBL" id="KAH3720857.1"/>
    </source>
</evidence>
<feature type="repeat" description="NHL" evidence="3">
    <location>
        <begin position="354"/>
        <end position="383"/>
    </location>
</feature>
<evidence type="ECO:0000313" key="6">
    <source>
        <dbReference type="Proteomes" id="UP000828390"/>
    </source>
</evidence>
<keyword evidence="2" id="KW-0862">Zinc</keyword>
<evidence type="ECO:0000259" key="4">
    <source>
        <dbReference type="PROSITE" id="PS50119"/>
    </source>
</evidence>
<evidence type="ECO:0000256" key="2">
    <source>
        <dbReference type="PROSITE-ProRule" id="PRU00024"/>
    </source>
</evidence>
<dbReference type="Proteomes" id="UP000828390">
    <property type="component" value="Unassembled WGS sequence"/>
</dbReference>
<protein>
    <recommendedName>
        <fullName evidence="4">B box-type domain-containing protein</fullName>
    </recommendedName>
</protein>
<evidence type="ECO:0000256" key="1">
    <source>
        <dbReference type="ARBA" id="ARBA00022737"/>
    </source>
</evidence>
<dbReference type="Gene3D" id="3.30.160.60">
    <property type="entry name" value="Classic Zinc Finger"/>
    <property type="match status" value="1"/>
</dbReference>
<dbReference type="PROSITE" id="PS51125">
    <property type="entry name" value="NHL"/>
    <property type="match status" value="1"/>
</dbReference>
<dbReference type="Gene3D" id="2.120.10.30">
    <property type="entry name" value="TolB, C-terminal domain"/>
    <property type="match status" value="1"/>
</dbReference>
<dbReference type="GO" id="GO:0008270">
    <property type="term" value="F:zinc ion binding"/>
    <property type="evidence" value="ECO:0007669"/>
    <property type="project" value="UniProtKB-KW"/>
</dbReference>
<dbReference type="InterPro" id="IPR000315">
    <property type="entry name" value="Znf_B-box"/>
</dbReference>
<feature type="domain" description="B box-type" evidence="4">
    <location>
        <begin position="72"/>
        <end position="113"/>
    </location>
</feature>
<feature type="domain" description="B box-type" evidence="4">
    <location>
        <begin position="11"/>
        <end position="53"/>
    </location>
</feature>
<dbReference type="InterPro" id="IPR001258">
    <property type="entry name" value="NHL_repeat"/>
</dbReference>
<name>A0A9D4HJG1_DREPO</name>
<dbReference type="PROSITE" id="PS50119">
    <property type="entry name" value="ZF_BBOX"/>
    <property type="match status" value="2"/>
</dbReference>
<organism evidence="5 6">
    <name type="scientific">Dreissena polymorpha</name>
    <name type="common">Zebra mussel</name>
    <name type="synonym">Mytilus polymorpha</name>
    <dbReference type="NCBI Taxonomy" id="45954"/>
    <lineage>
        <taxon>Eukaryota</taxon>
        <taxon>Metazoa</taxon>
        <taxon>Spiralia</taxon>
        <taxon>Lophotrochozoa</taxon>
        <taxon>Mollusca</taxon>
        <taxon>Bivalvia</taxon>
        <taxon>Autobranchia</taxon>
        <taxon>Heteroconchia</taxon>
        <taxon>Euheterodonta</taxon>
        <taxon>Imparidentia</taxon>
        <taxon>Neoheterodontei</taxon>
        <taxon>Myida</taxon>
        <taxon>Dreissenoidea</taxon>
        <taxon>Dreissenidae</taxon>
        <taxon>Dreissena</taxon>
    </lineage>
</organism>
<dbReference type="SUPFAM" id="SSF57845">
    <property type="entry name" value="B-box zinc-binding domain"/>
    <property type="match status" value="1"/>
</dbReference>
<keyword evidence="2" id="KW-0863">Zinc-finger</keyword>
<dbReference type="AlphaFoldDB" id="A0A9D4HJG1"/>
<accession>A0A9D4HJG1</accession>
<dbReference type="EMBL" id="JAIWYP010000013">
    <property type="protein sequence ID" value="KAH3720857.1"/>
    <property type="molecule type" value="Genomic_DNA"/>
</dbReference>
<gene>
    <name evidence="5" type="ORF">DPMN_063766</name>
</gene>
<keyword evidence="6" id="KW-1185">Reference proteome</keyword>
<keyword evidence="2" id="KW-0479">Metal-binding</keyword>
<reference evidence="5" key="2">
    <citation type="submission" date="2020-11" db="EMBL/GenBank/DDBJ databases">
        <authorList>
            <person name="McCartney M.A."/>
            <person name="Auch B."/>
            <person name="Kono T."/>
            <person name="Mallez S."/>
            <person name="Becker A."/>
            <person name="Gohl D.M."/>
            <person name="Silverstein K.A.T."/>
            <person name="Koren S."/>
            <person name="Bechman K.B."/>
            <person name="Herman A."/>
            <person name="Abrahante J.E."/>
            <person name="Garbe J."/>
        </authorList>
    </citation>
    <scope>NUCLEOTIDE SEQUENCE</scope>
    <source>
        <strain evidence="5">Duluth1</strain>
        <tissue evidence="5">Whole animal</tissue>
    </source>
</reference>
<dbReference type="InterPro" id="IPR011042">
    <property type="entry name" value="6-blade_b-propeller_TolB-like"/>
</dbReference>
<proteinExistence type="predicted"/>
<comment type="caution">
    <text evidence="5">The sequence shown here is derived from an EMBL/GenBank/DDBJ whole genome shotgun (WGS) entry which is preliminary data.</text>
</comment>
<sequence>MATHSDRITFFRCISCKDNKNVEEYALFYCEKCQQCFCRECCDQHHDYLFRKHVKYDRANMRYWPVSKELEALLLMCERHTYKQLETFCKDHSQLCCSKCVSCSHRKCKNVTLNSAKKQAADVQELFEKLLINMRKLRKLQWCCESGIQDLKSSYHGQERMVHKMNNNIKSTMYKIGRSYLKKTTKVEENKIHELMHYTLFNIENISLNEAKMTILRLEASLKTGVETCIRHHHELKALHELLLYSNDKNKKKLCFIASQKCKNKIQQVESYLDENSVKLECSVLNQTIQVTEQYIVKLSGLGRLVKSMNAYTDIELYLSKLSGLVRVLWHTDLVTVCGKSEHTVRIPSDTTTCFITAICVLPDGRVLVADWGNKKVKLLNQQYQVVSHFGVIGHPQDMCHITSSVVAVTVNASKTHEVQFITVRQGQLAEAGKLELQHTCSGIVHHHGDRFISCYYALLKYSLSGKLVCSLYQYKSCRHIDRCAVSPTGDKLYIMSYPESKLLTLARDGTVLATCTDTELVCPQGIHVSPAGQLLVCGGVSESIIQVDSEGKRKLATLATRERDGLRNPMSVCYSSTTSSIIVGQQSDNNILVFRVE</sequence>